<feature type="transmembrane region" description="Helical" evidence="1">
    <location>
        <begin position="35"/>
        <end position="53"/>
    </location>
</feature>
<evidence type="ECO:0000313" key="3">
    <source>
        <dbReference type="WBParaSite" id="PgR049_g070_t07"/>
    </source>
</evidence>
<keyword evidence="1" id="KW-1133">Transmembrane helix</keyword>
<evidence type="ECO:0000313" key="5">
    <source>
        <dbReference type="WBParaSite" id="PgR049_g070_t09"/>
    </source>
</evidence>
<name>A0A915BPI0_PARUN</name>
<protein>
    <submittedName>
        <fullName evidence="3 4">Protein kinase domain-containing protein</fullName>
    </submittedName>
</protein>
<evidence type="ECO:0000256" key="1">
    <source>
        <dbReference type="SAM" id="Phobius"/>
    </source>
</evidence>
<dbReference type="WBParaSite" id="PgR049_g070_t11">
    <property type="protein sequence ID" value="PgR049_g070_t11"/>
    <property type="gene ID" value="PgR049_g070"/>
</dbReference>
<dbReference type="WBParaSite" id="PgR049_g070_t10">
    <property type="protein sequence ID" value="PgR049_g070_t10"/>
    <property type="gene ID" value="PgR049_g070"/>
</dbReference>
<keyword evidence="2" id="KW-1185">Reference proteome</keyword>
<evidence type="ECO:0000313" key="4">
    <source>
        <dbReference type="WBParaSite" id="PgR049_g070_t08"/>
    </source>
</evidence>
<accession>A0A915BPI0</accession>
<evidence type="ECO:0000313" key="2">
    <source>
        <dbReference type="Proteomes" id="UP000887569"/>
    </source>
</evidence>
<proteinExistence type="predicted"/>
<dbReference type="WBParaSite" id="PgR049_g070_t07">
    <property type="protein sequence ID" value="PgR049_g070_t07"/>
    <property type="gene ID" value="PgR049_g070"/>
</dbReference>
<dbReference type="WBParaSite" id="PgR049_g070_t09">
    <property type="protein sequence ID" value="PgR049_g070_t09"/>
    <property type="gene ID" value="PgR049_g070"/>
</dbReference>
<keyword evidence="1" id="KW-0472">Membrane</keyword>
<dbReference type="Proteomes" id="UP000887569">
    <property type="component" value="Unplaced"/>
</dbReference>
<feature type="transmembrane region" description="Helical" evidence="1">
    <location>
        <begin position="113"/>
        <end position="133"/>
    </location>
</feature>
<feature type="transmembrane region" description="Helical" evidence="1">
    <location>
        <begin position="60"/>
        <end position="78"/>
    </location>
</feature>
<organism evidence="2 5">
    <name type="scientific">Parascaris univalens</name>
    <name type="common">Nematode worm</name>
    <dbReference type="NCBI Taxonomy" id="6257"/>
    <lineage>
        <taxon>Eukaryota</taxon>
        <taxon>Metazoa</taxon>
        <taxon>Ecdysozoa</taxon>
        <taxon>Nematoda</taxon>
        <taxon>Chromadorea</taxon>
        <taxon>Rhabditida</taxon>
        <taxon>Spirurina</taxon>
        <taxon>Ascaridomorpha</taxon>
        <taxon>Ascaridoidea</taxon>
        <taxon>Ascarididae</taxon>
        <taxon>Parascaris</taxon>
    </lineage>
</organism>
<dbReference type="WBParaSite" id="PgR049_g070_t08">
    <property type="protein sequence ID" value="PgR049_g070_t08"/>
    <property type="gene ID" value="PgR049_g070"/>
</dbReference>
<feature type="transmembrane region" description="Helical" evidence="1">
    <location>
        <begin position="84"/>
        <end position="106"/>
    </location>
</feature>
<feature type="transmembrane region" description="Helical" evidence="1">
    <location>
        <begin position="175"/>
        <end position="194"/>
    </location>
</feature>
<dbReference type="AlphaFoldDB" id="A0A915BPI0"/>
<reference evidence="3 4" key="1">
    <citation type="submission" date="2022-11" db="UniProtKB">
        <authorList>
            <consortium name="WormBaseParasite"/>
        </authorList>
    </citation>
    <scope>IDENTIFICATION</scope>
</reference>
<feature type="transmembrane region" description="Helical" evidence="1">
    <location>
        <begin position="139"/>
        <end position="163"/>
    </location>
</feature>
<keyword evidence="1" id="KW-0812">Transmembrane</keyword>
<sequence>MSLISSVSNPARMLAIYGGITGLVYVETDGFRREAPFMFVLPVLALAVLTMALRMKPKTKYLTCSSFITIAIGLYLSALHRRELHYMCAIISLSHILYLLSFLACIRRLWHGLAITMTVYLLAVVYYCFADVFRSIPFMVSALSLHLAVICASVVAAGSVWQYGSKRTDAQQAALFRFIGLLVCLGCSTMVIVSQFGQRYYHINCALRIAHYVAQGLLFFANERAF</sequence>